<evidence type="ECO:0000313" key="3">
    <source>
        <dbReference type="Proteomes" id="UP000198432"/>
    </source>
</evidence>
<proteinExistence type="predicted"/>
<sequence length="245" mass="27075">MDMRKLLYTSFVALALGASACTVADVQRTMDGVLAGTGGLPVTRDEVAAGLKQALEVGIKSGSNQASQVDGYYGNPLLRIPFPEDVQRVENTLRKVGLGNEVDKFILTLNRGAEDAARSAVPVFVDAIKQMTIADAWAILRGDDNAATEYLRRTTSQQLYDKFNPIIVNSLEKTNATRYYTDIVNQYNKIPLVQEVNPDLDDYATKKAIDGLFVLIAQEEQNIRENPVARTTDLLRRVFSQQDKS</sequence>
<keyword evidence="1" id="KW-0732">Signal</keyword>
<name>A0A239EJK8_9BACT</name>
<feature type="chain" id="PRO_5012647320" description="DUF4197 domain-containing protein" evidence="1">
    <location>
        <begin position="25"/>
        <end position="245"/>
    </location>
</feature>
<evidence type="ECO:0000313" key="2">
    <source>
        <dbReference type="EMBL" id="SNS44082.1"/>
    </source>
</evidence>
<dbReference type="EMBL" id="FZOQ01000006">
    <property type="protein sequence ID" value="SNS44082.1"/>
    <property type="molecule type" value="Genomic_DNA"/>
</dbReference>
<dbReference type="InterPro" id="IPR025245">
    <property type="entry name" value="DUF4197"/>
</dbReference>
<evidence type="ECO:0000256" key="1">
    <source>
        <dbReference type="SAM" id="SignalP"/>
    </source>
</evidence>
<organism evidence="2 3">
    <name type="scientific">Pontibacter ummariensis</name>
    <dbReference type="NCBI Taxonomy" id="1610492"/>
    <lineage>
        <taxon>Bacteria</taxon>
        <taxon>Pseudomonadati</taxon>
        <taxon>Bacteroidota</taxon>
        <taxon>Cytophagia</taxon>
        <taxon>Cytophagales</taxon>
        <taxon>Hymenobacteraceae</taxon>
        <taxon>Pontibacter</taxon>
    </lineage>
</organism>
<keyword evidence="3" id="KW-1185">Reference proteome</keyword>
<protein>
    <recommendedName>
        <fullName evidence="4">DUF4197 domain-containing protein</fullName>
    </recommendedName>
</protein>
<reference evidence="3" key="1">
    <citation type="submission" date="2017-06" db="EMBL/GenBank/DDBJ databases">
        <authorList>
            <person name="Varghese N."/>
            <person name="Submissions S."/>
        </authorList>
    </citation>
    <scope>NUCLEOTIDE SEQUENCE [LARGE SCALE GENOMIC DNA]</scope>
    <source>
        <strain evidence="3">NKM1</strain>
    </source>
</reference>
<evidence type="ECO:0008006" key="4">
    <source>
        <dbReference type="Google" id="ProtNLM"/>
    </source>
</evidence>
<dbReference type="PROSITE" id="PS51257">
    <property type="entry name" value="PROKAR_LIPOPROTEIN"/>
    <property type="match status" value="1"/>
</dbReference>
<dbReference type="Pfam" id="PF13852">
    <property type="entry name" value="DUF4197"/>
    <property type="match status" value="1"/>
</dbReference>
<dbReference type="Proteomes" id="UP000198432">
    <property type="component" value="Unassembled WGS sequence"/>
</dbReference>
<dbReference type="AlphaFoldDB" id="A0A239EJK8"/>
<gene>
    <name evidence="2" type="ORF">SAMN06296052_106178</name>
</gene>
<accession>A0A239EJK8</accession>
<feature type="signal peptide" evidence="1">
    <location>
        <begin position="1"/>
        <end position="24"/>
    </location>
</feature>